<feature type="domain" description="GDNF/GAS1" evidence="7">
    <location>
        <begin position="124"/>
        <end position="201"/>
    </location>
</feature>
<gene>
    <name evidence="8" type="ORF">TCAL_05161</name>
</gene>
<keyword evidence="9" id="KW-1185">Reference proteome</keyword>
<evidence type="ECO:0000256" key="2">
    <source>
        <dbReference type="ARBA" id="ARBA00022475"/>
    </source>
</evidence>
<dbReference type="AlphaFoldDB" id="A0A553NQQ8"/>
<keyword evidence="5" id="KW-0325">Glycoprotein</keyword>
<keyword evidence="3 6" id="KW-0732">Signal</keyword>
<dbReference type="GO" id="GO:0051726">
    <property type="term" value="P:regulation of cell cycle"/>
    <property type="evidence" value="ECO:0007669"/>
    <property type="project" value="InterPro"/>
</dbReference>
<sequence>MCLGIGVLMIFLSQSIILSQSQGILSSTSLDSCNFASLQCSYRTGCGTALKSYLIECDPLIQNRTQDCTEGCKNTLIGLTSTPEGQRLMTCDCEDDRCRRAKVHLETCRREVLYATRNDTVVSCSEARWICMSDAECGKALEYYHHLCRAMFKGRRCTERCKNSVSILSRQGQAAKLSQCECRANETIDEFQCSVVQENMSRLCFDRKEVEREELGNGEGKSGTVTNVVVEGGGDVLDNKVSSLDDRAKMDRACALPTARLAFEILFICKFIQTWFYQNAI</sequence>
<dbReference type="Pfam" id="PF02351">
    <property type="entry name" value="GDNF"/>
    <property type="match status" value="1"/>
</dbReference>
<keyword evidence="4" id="KW-0472">Membrane</keyword>
<accession>A0A553NQQ8</accession>
<evidence type="ECO:0000259" key="7">
    <source>
        <dbReference type="Pfam" id="PF02351"/>
    </source>
</evidence>
<evidence type="ECO:0000256" key="4">
    <source>
        <dbReference type="ARBA" id="ARBA00023136"/>
    </source>
</evidence>
<dbReference type="Proteomes" id="UP000318571">
    <property type="component" value="Chromosome 4"/>
</dbReference>
<protein>
    <recommendedName>
        <fullName evidence="7">GDNF/GAS1 domain-containing protein</fullName>
    </recommendedName>
</protein>
<organism evidence="8 9">
    <name type="scientific">Tigriopus californicus</name>
    <name type="common">Marine copepod</name>
    <dbReference type="NCBI Taxonomy" id="6832"/>
    <lineage>
        <taxon>Eukaryota</taxon>
        <taxon>Metazoa</taxon>
        <taxon>Ecdysozoa</taxon>
        <taxon>Arthropoda</taxon>
        <taxon>Crustacea</taxon>
        <taxon>Multicrustacea</taxon>
        <taxon>Hexanauplia</taxon>
        <taxon>Copepoda</taxon>
        <taxon>Harpacticoida</taxon>
        <taxon>Harpacticidae</taxon>
        <taxon>Tigriopus</taxon>
    </lineage>
</organism>
<proteinExistence type="predicted"/>
<name>A0A553NQQ8_TIGCA</name>
<dbReference type="STRING" id="6832.A0A553NQQ8"/>
<reference evidence="8 9" key="1">
    <citation type="journal article" date="2018" name="Nat. Ecol. Evol.">
        <title>Genomic signatures of mitonuclear coevolution across populations of Tigriopus californicus.</title>
        <authorList>
            <person name="Barreto F.S."/>
            <person name="Watson E.T."/>
            <person name="Lima T.G."/>
            <person name="Willett C.S."/>
            <person name="Edmands S."/>
            <person name="Li W."/>
            <person name="Burton R.S."/>
        </authorList>
    </citation>
    <scope>NUCLEOTIDE SEQUENCE [LARGE SCALE GENOMIC DNA]</scope>
    <source>
        <strain evidence="8 9">San Diego</strain>
    </source>
</reference>
<dbReference type="PANTHER" id="PTHR16840">
    <property type="entry name" value="GROWTH ARREST-SPECIFIC PROTEIN 1"/>
    <property type="match status" value="1"/>
</dbReference>
<dbReference type="PANTHER" id="PTHR16840:SF3">
    <property type="entry name" value="GROWTH ARREST-SPECIFIC PROTEIN 1"/>
    <property type="match status" value="1"/>
</dbReference>
<evidence type="ECO:0000313" key="8">
    <source>
        <dbReference type="EMBL" id="TRY67767.1"/>
    </source>
</evidence>
<comment type="caution">
    <text evidence="8">The sequence shown here is derived from an EMBL/GenBank/DDBJ whole genome shotgun (WGS) entry which is preliminary data.</text>
</comment>
<comment type="subcellular location">
    <subcellularLocation>
        <location evidence="1">Cell membrane</location>
    </subcellularLocation>
</comment>
<dbReference type="EMBL" id="VCGU01000011">
    <property type="protein sequence ID" value="TRY67767.1"/>
    <property type="molecule type" value="Genomic_DNA"/>
</dbReference>
<evidence type="ECO:0000256" key="1">
    <source>
        <dbReference type="ARBA" id="ARBA00004236"/>
    </source>
</evidence>
<feature type="chain" id="PRO_5021803755" description="GDNF/GAS1 domain-containing protein" evidence="6">
    <location>
        <begin position="22"/>
        <end position="281"/>
    </location>
</feature>
<dbReference type="InterPro" id="IPR016017">
    <property type="entry name" value="GDNF/GAS1"/>
</dbReference>
<evidence type="ECO:0000256" key="5">
    <source>
        <dbReference type="ARBA" id="ARBA00023180"/>
    </source>
</evidence>
<evidence type="ECO:0000256" key="6">
    <source>
        <dbReference type="SAM" id="SignalP"/>
    </source>
</evidence>
<dbReference type="InterPro" id="IPR039596">
    <property type="entry name" value="GAS1"/>
</dbReference>
<evidence type="ECO:0000313" key="9">
    <source>
        <dbReference type="Proteomes" id="UP000318571"/>
    </source>
</evidence>
<dbReference type="OMA" id="GMLLNRC"/>
<keyword evidence="2" id="KW-1003">Cell membrane</keyword>
<feature type="signal peptide" evidence="6">
    <location>
        <begin position="1"/>
        <end position="21"/>
    </location>
</feature>
<evidence type="ECO:0000256" key="3">
    <source>
        <dbReference type="ARBA" id="ARBA00022729"/>
    </source>
</evidence>
<dbReference type="GO" id="GO:0005886">
    <property type="term" value="C:plasma membrane"/>
    <property type="evidence" value="ECO:0007669"/>
    <property type="project" value="UniProtKB-SubCell"/>
</dbReference>